<dbReference type="PANTHER" id="PTHR44846:SF1">
    <property type="entry name" value="MANNOSYL-D-GLYCERATE TRANSPORT_METABOLISM SYSTEM REPRESSOR MNGR-RELATED"/>
    <property type="match status" value="1"/>
</dbReference>
<dbReference type="SMART" id="SM00345">
    <property type="entry name" value="HTH_GNTR"/>
    <property type="match status" value="1"/>
</dbReference>
<dbReference type="Pfam" id="PF07702">
    <property type="entry name" value="UTRA"/>
    <property type="match status" value="1"/>
</dbReference>
<proteinExistence type="predicted"/>
<dbReference type="SMART" id="SM00866">
    <property type="entry name" value="UTRA"/>
    <property type="match status" value="1"/>
</dbReference>
<keyword evidence="2" id="KW-0238">DNA-binding</keyword>
<dbReference type="EMBL" id="NGJY01000003">
    <property type="protein sequence ID" value="RSU02369.1"/>
    <property type="molecule type" value="Genomic_DNA"/>
</dbReference>
<dbReference type="RefSeq" id="WP_126831959.1">
    <property type="nucleotide sequence ID" value="NZ_CBCRYB010000009.1"/>
</dbReference>
<protein>
    <submittedName>
        <fullName evidence="5">GntR family transcriptional regulator</fullName>
    </submittedName>
</protein>
<evidence type="ECO:0000313" key="5">
    <source>
        <dbReference type="EMBL" id="RSU02369.1"/>
    </source>
</evidence>
<feature type="domain" description="HTH gntR-type" evidence="4">
    <location>
        <begin position="8"/>
        <end position="75"/>
    </location>
</feature>
<keyword evidence="3" id="KW-0804">Transcription</keyword>
<reference evidence="5 6" key="1">
    <citation type="submission" date="2017-05" db="EMBL/GenBank/DDBJ databases">
        <title>Vagococcus spp. assemblies.</title>
        <authorList>
            <person name="Gulvik C.A."/>
        </authorList>
    </citation>
    <scope>NUCLEOTIDE SEQUENCE [LARGE SCALE GENOMIC DNA]</scope>
    <source>
        <strain evidence="5 6">CCUG 41755</strain>
    </source>
</reference>
<dbReference type="InterPro" id="IPR011663">
    <property type="entry name" value="UTRA"/>
</dbReference>
<organism evidence="5 6">
    <name type="scientific">Vagococcus fessus</name>
    <dbReference type="NCBI Taxonomy" id="120370"/>
    <lineage>
        <taxon>Bacteria</taxon>
        <taxon>Bacillati</taxon>
        <taxon>Bacillota</taxon>
        <taxon>Bacilli</taxon>
        <taxon>Lactobacillales</taxon>
        <taxon>Enterococcaceae</taxon>
        <taxon>Vagococcus</taxon>
    </lineage>
</organism>
<dbReference type="SUPFAM" id="SSF46785">
    <property type="entry name" value="Winged helix' DNA-binding domain"/>
    <property type="match status" value="1"/>
</dbReference>
<evidence type="ECO:0000256" key="2">
    <source>
        <dbReference type="ARBA" id="ARBA00023125"/>
    </source>
</evidence>
<evidence type="ECO:0000313" key="6">
    <source>
        <dbReference type="Proteomes" id="UP000287101"/>
    </source>
</evidence>
<name>A0A430A661_9ENTE</name>
<dbReference type="PRINTS" id="PR00035">
    <property type="entry name" value="HTHGNTR"/>
</dbReference>
<dbReference type="GO" id="GO:0003677">
    <property type="term" value="F:DNA binding"/>
    <property type="evidence" value="ECO:0007669"/>
    <property type="project" value="UniProtKB-KW"/>
</dbReference>
<evidence type="ECO:0000259" key="4">
    <source>
        <dbReference type="PROSITE" id="PS50949"/>
    </source>
</evidence>
<dbReference type="PANTHER" id="PTHR44846">
    <property type="entry name" value="MANNOSYL-D-GLYCERATE TRANSPORT/METABOLISM SYSTEM REPRESSOR MNGR-RELATED"/>
    <property type="match status" value="1"/>
</dbReference>
<dbReference type="GO" id="GO:0045892">
    <property type="term" value="P:negative regulation of DNA-templated transcription"/>
    <property type="evidence" value="ECO:0007669"/>
    <property type="project" value="TreeGrafter"/>
</dbReference>
<evidence type="ECO:0000256" key="1">
    <source>
        <dbReference type="ARBA" id="ARBA00023015"/>
    </source>
</evidence>
<keyword evidence="6" id="KW-1185">Reference proteome</keyword>
<dbReference type="GO" id="GO:0003700">
    <property type="term" value="F:DNA-binding transcription factor activity"/>
    <property type="evidence" value="ECO:0007669"/>
    <property type="project" value="InterPro"/>
</dbReference>
<keyword evidence="1" id="KW-0805">Transcription regulation</keyword>
<dbReference type="InterPro" id="IPR028978">
    <property type="entry name" value="Chorismate_lyase_/UTRA_dom_sf"/>
</dbReference>
<evidence type="ECO:0000256" key="3">
    <source>
        <dbReference type="ARBA" id="ARBA00023163"/>
    </source>
</evidence>
<dbReference type="SUPFAM" id="SSF64288">
    <property type="entry name" value="Chorismate lyase-like"/>
    <property type="match status" value="1"/>
</dbReference>
<dbReference type="InterPro" id="IPR036390">
    <property type="entry name" value="WH_DNA-bd_sf"/>
</dbReference>
<dbReference type="Gene3D" id="3.40.1410.10">
    <property type="entry name" value="Chorismate lyase-like"/>
    <property type="match status" value="1"/>
</dbReference>
<dbReference type="Gene3D" id="1.10.10.10">
    <property type="entry name" value="Winged helix-like DNA-binding domain superfamily/Winged helix DNA-binding domain"/>
    <property type="match status" value="1"/>
</dbReference>
<comment type="caution">
    <text evidence="5">The sequence shown here is derived from an EMBL/GenBank/DDBJ whole genome shotgun (WGS) entry which is preliminary data.</text>
</comment>
<dbReference type="InterPro" id="IPR036388">
    <property type="entry name" value="WH-like_DNA-bd_sf"/>
</dbReference>
<accession>A0A430A661</accession>
<dbReference type="InterPro" id="IPR050679">
    <property type="entry name" value="Bact_HTH_transcr_reg"/>
</dbReference>
<dbReference type="CDD" id="cd07377">
    <property type="entry name" value="WHTH_GntR"/>
    <property type="match status" value="1"/>
</dbReference>
<dbReference type="AlphaFoldDB" id="A0A430A661"/>
<dbReference type="InterPro" id="IPR000524">
    <property type="entry name" value="Tscrpt_reg_HTH_GntR"/>
</dbReference>
<gene>
    <name evidence="5" type="ORF">CBF31_08340</name>
</gene>
<dbReference type="Proteomes" id="UP000287101">
    <property type="component" value="Unassembled WGS sequence"/>
</dbReference>
<dbReference type="OrthoDB" id="9815017at2"/>
<dbReference type="PROSITE" id="PS50949">
    <property type="entry name" value="HTH_GNTR"/>
    <property type="match status" value="1"/>
</dbReference>
<dbReference type="Pfam" id="PF00392">
    <property type="entry name" value="GntR"/>
    <property type="match status" value="1"/>
</dbReference>
<sequence>MINKNSAIPLYDQLVNLLVKEIEEKLQPNDKMLSEREICQVYDVSRTTVRLALTELENMGYIYKQPGKGSFVASLNRDKQNLMDYYSFTEQMKQQGKEPQTKIIDFQKVYVNEYICGKLNVGPTDLVYKLKRLRLADGFPMMVEYTYIPVSDFPELTLDKLNEKPLYNVFNEDYHKIIKLAEEEFSASLVTEKEAAMLDVPIQSACLKLKRVAYDRTNKVVEFTISTARSDQFNYKVKHFR</sequence>